<dbReference type="Proteomes" id="UP000604046">
    <property type="component" value="Unassembled WGS sequence"/>
</dbReference>
<evidence type="ECO:0000313" key="3">
    <source>
        <dbReference type="Proteomes" id="UP000604046"/>
    </source>
</evidence>
<keyword evidence="3" id="KW-1185">Reference proteome</keyword>
<proteinExistence type="predicted"/>
<sequence>MDFRHVDKDFRKLALVAQLVLLAFLAAYAANRLLHISRSEPPVESSLMRWEGFGEWALCGGPEVPQAGVGFYNVFSAIDFEPLTPDAMSAVSDRLASKISDGLASGSPYPHCAMVNLSSVPNMKPPFTFTLCSNFRAGRLFLKSNATWNMVWDFGAKRYSALKLTSFIYGKDNGYSTQATQFFSATHLYSAGFDGGPRFCKWQQSGSAAELSSSATSTSFFNVGVEDPLIEVSMEQGFVPQMLDLMSSFGGYISLLTIIFTCMFARQYPESTVVRTFQARTLFGMHAPGEPPGDAESPARHAPEERERETNTHDGVARMTKAPQNETIGFLREEPSARPARGSEQMPQLPAFSALPVGYRPTE</sequence>
<dbReference type="OrthoDB" id="410462at2759"/>
<gene>
    <name evidence="2" type="ORF">SNAT2548_LOCUS25740</name>
</gene>
<evidence type="ECO:0000256" key="1">
    <source>
        <dbReference type="SAM" id="MobiDB-lite"/>
    </source>
</evidence>
<dbReference type="EMBL" id="CAJNDS010002406">
    <property type="protein sequence ID" value="CAE7462368.1"/>
    <property type="molecule type" value="Genomic_DNA"/>
</dbReference>
<organism evidence="2 3">
    <name type="scientific">Symbiodinium natans</name>
    <dbReference type="NCBI Taxonomy" id="878477"/>
    <lineage>
        <taxon>Eukaryota</taxon>
        <taxon>Sar</taxon>
        <taxon>Alveolata</taxon>
        <taxon>Dinophyceae</taxon>
        <taxon>Suessiales</taxon>
        <taxon>Symbiodiniaceae</taxon>
        <taxon>Symbiodinium</taxon>
    </lineage>
</organism>
<protein>
    <submittedName>
        <fullName evidence="2">Uncharacterized protein</fullName>
    </submittedName>
</protein>
<comment type="caution">
    <text evidence="2">The sequence shown here is derived from an EMBL/GenBank/DDBJ whole genome shotgun (WGS) entry which is preliminary data.</text>
</comment>
<feature type="compositionally biased region" description="Basic and acidic residues" evidence="1">
    <location>
        <begin position="297"/>
        <end position="316"/>
    </location>
</feature>
<evidence type="ECO:0000313" key="2">
    <source>
        <dbReference type="EMBL" id="CAE7462368.1"/>
    </source>
</evidence>
<reference evidence="2" key="1">
    <citation type="submission" date="2021-02" db="EMBL/GenBank/DDBJ databases">
        <authorList>
            <person name="Dougan E. K."/>
            <person name="Rhodes N."/>
            <person name="Thang M."/>
            <person name="Chan C."/>
        </authorList>
    </citation>
    <scope>NUCLEOTIDE SEQUENCE</scope>
</reference>
<accession>A0A812S5I5</accession>
<dbReference type="AlphaFoldDB" id="A0A812S5I5"/>
<name>A0A812S5I5_9DINO</name>
<feature type="region of interest" description="Disordered" evidence="1">
    <location>
        <begin position="286"/>
        <end position="363"/>
    </location>
</feature>